<proteinExistence type="predicted"/>
<dbReference type="SUPFAM" id="SSF55724">
    <property type="entry name" value="Mog1p/PsbP-like"/>
    <property type="match status" value="1"/>
</dbReference>
<dbReference type="EMBL" id="JBHSUB010000008">
    <property type="protein sequence ID" value="MFC6378132.1"/>
    <property type="molecule type" value="Genomic_DNA"/>
</dbReference>
<keyword evidence="2" id="KW-1185">Reference proteome</keyword>
<evidence type="ECO:0000313" key="2">
    <source>
        <dbReference type="Proteomes" id="UP001596230"/>
    </source>
</evidence>
<dbReference type="RefSeq" id="WP_385949352.1">
    <property type="nucleotide sequence ID" value="NZ_JBHSUB010000008.1"/>
</dbReference>
<dbReference type="InterPro" id="IPR014894">
    <property type="entry name" value="DcrB/EagT6"/>
</dbReference>
<accession>A0ABW1VZH3</accession>
<name>A0ABW1VZH3_9GAMM</name>
<dbReference type="InterPro" id="IPR016123">
    <property type="entry name" value="Mog1/PsbP_a/b/a-sand"/>
</dbReference>
<reference evidence="2" key="1">
    <citation type="journal article" date="2019" name="Int. J. Syst. Evol. Microbiol.">
        <title>The Global Catalogue of Microorganisms (GCM) 10K type strain sequencing project: providing services to taxonomists for standard genome sequencing and annotation.</title>
        <authorList>
            <consortium name="The Broad Institute Genomics Platform"/>
            <consortium name="The Broad Institute Genome Sequencing Center for Infectious Disease"/>
            <person name="Wu L."/>
            <person name="Ma J."/>
        </authorList>
    </citation>
    <scope>NUCLEOTIDE SEQUENCE [LARGE SCALE GENOMIC DNA]</scope>
    <source>
        <strain evidence="2">CGMCC 1.18518</strain>
    </source>
</reference>
<organism evidence="1 2">
    <name type="scientific">Tatumella terrea</name>
    <dbReference type="NCBI Taxonomy" id="419007"/>
    <lineage>
        <taxon>Bacteria</taxon>
        <taxon>Pseudomonadati</taxon>
        <taxon>Pseudomonadota</taxon>
        <taxon>Gammaproteobacteria</taxon>
        <taxon>Enterobacterales</taxon>
        <taxon>Erwiniaceae</taxon>
        <taxon>Tatumella</taxon>
    </lineage>
</organism>
<sequence>MTNKPVTYPLPEGTFLTLPPDADYSVNILKYTDDESRPYEVIINRAQLADGQTVEDFYEMQQQRMRQFTPGYTPEGEILIQELGPSKLPVLQAANRFLNNGEWTTQILSVIRLPYESSLNPSQNNLLIFTLATAGEFTDSQRKHYVRIMNSFTAAETPLAFTDSQRKHYVRIMNSFTAAETPLATSGTVE</sequence>
<dbReference type="Pfam" id="PF08786">
    <property type="entry name" value="DcrB"/>
    <property type="match status" value="1"/>
</dbReference>
<gene>
    <name evidence="1" type="ORF">ACFP9W_08530</name>
</gene>
<comment type="caution">
    <text evidence="1">The sequence shown here is derived from an EMBL/GenBank/DDBJ whole genome shotgun (WGS) entry which is preliminary data.</text>
</comment>
<dbReference type="Gene3D" id="3.40.1000.10">
    <property type="entry name" value="Mog1/PsbP, alpha/beta/alpha sandwich"/>
    <property type="match status" value="1"/>
</dbReference>
<dbReference type="Proteomes" id="UP001596230">
    <property type="component" value="Unassembled WGS sequence"/>
</dbReference>
<protein>
    <submittedName>
        <fullName evidence="1">DcrB-related protein</fullName>
    </submittedName>
</protein>
<evidence type="ECO:0000313" key="1">
    <source>
        <dbReference type="EMBL" id="MFC6378132.1"/>
    </source>
</evidence>